<accession>L9UC78</accession>
<protein>
    <submittedName>
        <fullName evidence="2">Uncharacterized protein</fullName>
    </submittedName>
</protein>
<organism evidence="2 3">
    <name type="scientific">Vreelandella titanicae BH1</name>
    <dbReference type="NCBI Taxonomy" id="1204738"/>
    <lineage>
        <taxon>Bacteria</taxon>
        <taxon>Pseudomonadati</taxon>
        <taxon>Pseudomonadota</taxon>
        <taxon>Gammaproteobacteria</taxon>
        <taxon>Oceanospirillales</taxon>
        <taxon>Halomonadaceae</taxon>
        <taxon>Vreelandella</taxon>
    </lineage>
</organism>
<keyword evidence="1" id="KW-1133">Transmembrane helix</keyword>
<evidence type="ECO:0000313" key="2">
    <source>
        <dbReference type="EMBL" id="ELY21818.1"/>
    </source>
</evidence>
<proteinExistence type="predicted"/>
<feature type="transmembrane region" description="Helical" evidence="1">
    <location>
        <begin position="44"/>
        <end position="66"/>
    </location>
</feature>
<feature type="transmembrane region" description="Helical" evidence="1">
    <location>
        <begin position="160"/>
        <end position="181"/>
    </location>
</feature>
<comment type="caution">
    <text evidence="2">The sequence shown here is derived from an EMBL/GenBank/DDBJ whole genome shotgun (WGS) entry which is preliminary data.</text>
</comment>
<dbReference type="EMBL" id="AOPO01000004">
    <property type="protein sequence ID" value="ELY21818.1"/>
    <property type="molecule type" value="Genomic_DNA"/>
</dbReference>
<dbReference type="RefSeq" id="WP_009287055.1">
    <property type="nucleotide sequence ID" value="NZ_AOPO01000004.1"/>
</dbReference>
<reference evidence="2 3" key="1">
    <citation type="journal article" date="2013" name="Genome Announc.">
        <title>Draft Genome of the Marine Gammaproteobacterium Halomonas titanicae.</title>
        <authorList>
            <person name="Sanchez-Porro C."/>
            <person name="de la Haba R.R."/>
            <person name="Cruz-Hernandez N."/>
            <person name="Gonzalez J.M."/>
            <person name="Reyes-Guirao C."/>
            <person name="Navarro-Sampedro L."/>
            <person name="Carballo M."/>
            <person name="Ventosa A."/>
        </authorList>
    </citation>
    <scope>NUCLEOTIDE SEQUENCE [LARGE SCALE GENOMIC DNA]</scope>
    <source>
        <strain evidence="2 3">BH1</strain>
    </source>
</reference>
<sequence>MRKKLIGEYGLFESSVAVLFFGFFCYLNYLFFKGVYDGGVVTEEIYFMIVFMNLVGLVIVFLPILTKKAEGVSNEKVKIFLDLPDKDSKFTFSAISGFLSDQALAAFLATLLIFTGKQVFENFGGVIAAFYVMVLFVAAIVLGCLSLVRFITHFAKHHGALYTLAALLSTGVMFAFFNAGLKMAA</sequence>
<gene>
    <name evidence="2" type="ORF">HALTITAN_1384</name>
</gene>
<evidence type="ECO:0000256" key="1">
    <source>
        <dbReference type="SAM" id="Phobius"/>
    </source>
</evidence>
<feature type="transmembrane region" description="Helical" evidence="1">
    <location>
        <begin position="90"/>
        <end position="114"/>
    </location>
</feature>
<dbReference type="AlphaFoldDB" id="L9UC78"/>
<dbReference type="PATRIC" id="fig|1204738.3.peg.2065"/>
<keyword evidence="1" id="KW-0812">Transmembrane</keyword>
<feature type="transmembrane region" description="Helical" evidence="1">
    <location>
        <begin position="12"/>
        <end position="32"/>
    </location>
</feature>
<evidence type="ECO:0000313" key="3">
    <source>
        <dbReference type="Proteomes" id="UP000011651"/>
    </source>
</evidence>
<dbReference type="Proteomes" id="UP000011651">
    <property type="component" value="Unassembled WGS sequence"/>
</dbReference>
<keyword evidence="1" id="KW-0472">Membrane</keyword>
<name>L9UC78_9GAMM</name>
<feature type="transmembrane region" description="Helical" evidence="1">
    <location>
        <begin position="126"/>
        <end position="148"/>
    </location>
</feature>